<reference evidence="3" key="2">
    <citation type="submission" date="2020-09" db="EMBL/GenBank/DDBJ databases">
        <authorList>
            <person name="Sun Q."/>
            <person name="Ohkuma M."/>
        </authorList>
    </citation>
    <scope>NUCLEOTIDE SEQUENCE</scope>
    <source>
        <strain evidence="3">JCM 4815</strain>
    </source>
</reference>
<dbReference type="EMBL" id="BMVW01000001">
    <property type="protein sequence ID" value="GGY96054.1"/>
    <property type="molecule type" value="Genomic_DNA"/>
</dbReference>
<evidence type="ECO:0000256" key="2">
    <source>
        <dbReference type="SAM" id="Phobius"/>
    </source>
</evidence>
<keyword evidence="2" id="KW-1133">Transmembrane helix</keyword>
<keyword evidence="2" id="KW-0472">Membrane</keyword>
<reference evidence="3" key="1">
    <citation type="journal article" date="2014" name="Int. J. Syst. Evol. Microbiol.">
        <title>Complete genome sequence of Corynebacterium casei LMG S-19264T (=DSM 44701T), isolated from a smear-ripened cheese.</title>
        <authorList>
            <consortium name="US DOE Joint Genome Institute (JGI-PGF)"/>
            <person name="Walter F."/>
            <person name="Albersmeier A."/>
            <person name="Kalinowski J."/>
            <person name="Ruckert C."/>
        </authorList>
    </citation>
    <scope>NUCLEOTIDE SEQUENCE</scope>
    <source>
        <strain evidence="3">JCM 4815</strain>
    </source>
</reference>
<keyword evidence="2" id="KW-0812">Transmembrane</keyword>
<gene>
    <name evidence="3" type="ORF">GCM10010365_13700</name>
</gene>
<feature type="region of interest" description="Disordered" evidence="1">
    <location>
        <begin position="1"/>
        <end position="42"/>
    </location>
</feature>
<name>A0A918UEI4_9ACTN</name>
<feature type="region of interest" description="Disordered" evidence="1">
    <location>
        <begin position="78"/>
        <end position="99"/>
    </location>
</feature>
<evidence type="ECO:0000313" key="4">
    <source>
        <dbReference type="Proteomes" id="UP000622166"/>
    </source>
</evidence>
<proteinExistence type="predicted"/>
<keyword evidence="4" id="KW-1185">Reference proteome</keyword>
<accession>A0A918UEI4</accession>
<dbReference type="AlphaFoldDB" id="A0A918UEI4"/>
<dbReference type="Proteomes" id="UP000622166">
    <property type="component" value="Unassembled WGS sequence"/>
</dbReference>
<evidence type="ECO:0000313" key="3">
    <source>
        <dbReference type="EMBL" id="GGY96054.1"/>
    </source>
</evidence>
<comment type="caution">
    <text evidence="3">The sequence shown here is derived from an EMBL/GenBank/DDBJ whole genome shotgun (WGS) entry which is preliminary data.</text>
</comment>
<evidence type="ECO:0000256" key="1">
    <source>
        <dbReference type="SAM" id="MobiDB-lite"/>
    </source>
</evidence>
<organism evidence="3 4">
    <name type="scientific">Streptomyces poonensis</name>
    <dbReference type="NCBI Taxonomy" id="68255"/>
    <lineage>
        <taxon>Bacteria</taxon>
        <taxon>Bacillati</taxon>
        <taxon>Actinomycetota</taxon>
        <taxon>Actinomycetes</taxon>
        <taxon>Kitasatosporales</taxon>
        <taxon>Streptomycetaceae</taxon>
        <taxon>Streptomyces</taxon>
    </lineage>
</organism>
<protein>
    <submittedName>
        <fullName evidence="3">Uncharacterized protein</fullName>
    </submittedName>
</protein>
<sequence length="273" mass="29765">MRVRGHGVRASGSVGEALDVSQVPEAAEAPGPAVPPAGPTRRRRGRTALIVTGAAVLGILAGTCAGYLIQADREPTELPPLSQPVLTQARGEGPESLPAAQDRRVRTDGDLRELLLKKPHGAREAEWADDDGWLDLAEYADFYDSPRGAFGDLVQDEFRRATDTGWTVGERTVEIRLAQYHQEESLAAREVAESACYWAEEEDGTDSRPIPGTGDGMAYVHTRPETEPGYKPVYSAEAHAWRGDIAVHVWVSDTKPLSQSTIMDLAKRQMERL</sequence>
<feature type="transmembrane region" description="Helical" evidence="2">
    <location>
        <begin position="48"/>
        <end position="69"/>
    </location>
</feature>